<organism evidence="3 4">
    <name type="scientific">Pelosinus propionicus DSM 13327</name>
    <dbReference type="NCBI Taxonomy" id="1123291"/>
    <lineage>
        <taxon>Bacteria</taxon>
        <taxon>Bacillati</taxon>
        <taxon>Bacillota</taxon>
        <taxon>Negativicutes</taxon>
        <taxon>Selenomonadales</taxon>
        <taxon>Sporomusaceae</taxon>
        <taxon>Pelosinus</taxon>
    </lineage>
</organism>
<dbReference type="PRINTS" id="PR00080">
    <property type="entry name" value="SDRFAMILY"/>
</dbReference>
<evidence type="ECO:0000256" key="1">
    <source>
        <dbReference type="ARBA" id="ARBA00006484"/>
    </source>
</evidence>
<name>A0A1I4GXP2_9FIRM</name>
<accession>A0A1I4GXP2</accession>
<dbReference type="Gene3D" id="3.40.50.720">
    <property type="entry name" value="NAD(P)-binding Rossmann-like Domain"/>
    <property type="match status" value="1"/>
</dbReference>
<dbReference type="AlphaFoldDB" id="A0A1I4GXP2"/>
<dbReference type="SUPFAM" id="SSF51735">
    <property type="entry name" value="NAD(P)-binding Rossmann-fold domains"/>
    <property type="match status" value="1"/>
</dbReference>
<comment type="similarity">
    <text evidence="1">Belongs to the short-chain dehydrogenases/reductases (SDR) family.</text>
</comment>
<dbReference type="Proteomes" id="UP000199520">
    <property type="component" value="Unassembled WGS sequence"/>
</dbReference>
<dbReference type="PROSITE" id="PS00061">
    <property type="entry name" value="ADH_SHORT"/>
    <property type="match status" value="1"/>
</dbReference>
<dbReference type="GO" id="GO:0008206">
    <property type="term" value="P:bile acid metabolic process"/>
    <property type="evidence" value="ECO:0007669"/>
    <property type="project" value="UniProtKB-ARBA"/>
</dbReference>
<evidence type="ECO:0000313" key="3">
    <source>
        <dbReference type="EMBL" id="SFL34828.1"/>
    </source>
</evidence>
<dbReference type="STRING" id="1123291.SAMN04490355_100228"/>
<sequence>MLLTGKSIVVTGAGSGLGKAAAIAFSKEGAKITVLDLDEAAAKCTADKINANGGEAMYQKVNVADKGSVFAAGEAAADTFGSIDVWMNCAGVSKILPFLDCTEEIWDLTLNVNLKGMFFCCQSAVMHMLKNDGGVIINMSSQSGKKAGAQYQAYCASKFGVIGLTQSIALEYAQQGIRANSICPGVVQTPMWDKQIADYARKRNLKPEDVMPYFCKNIPMGRVCSYKNFTDMAIFLASDKSEYMTGQAINLTGGSLMH</sequence>
<dbReference type="GO" id="GO:0016616">
    <property type="term" value="F:oxidoreductase activity, acting on the CH-OH group of donors, NAD or NADP as acceptor"/>
    <property type="evidence" value="ECO:0007669"/>
    <property type="project" value="TreeGrafter"/>
</dbReference>
<evidence type="ECO:0000256" key="2">
    <source>
        <dbReference type="ARBA" id="ARBA00023002"/>
    </source>
</evidence>
<dbReference type="OrthoDB" id="9803333at2"/>
<dbReference type="InterPro" id="IPR036291">
    <property type="entry name" value="NAD(P)-bd_dom_sf"/>
</dbReference>
<keyword evidence="4" id="KW-1185">Reference proteome</keyword>
<gene>
    <name evidence="3" type="ORF">SAMN04490355_100228</name>
</gene>
<keyword evidence="2" id="KW-0560">Oxidoreductase</keyword>
<dbReference type="Pfam" id="PF13561">
    <property type="entry name" value="adh_short_C2"/>
    <property type="match status" value="1"/>
</dbReference>
<proteinExistence type="inferred from homology"/>
<dbReference type="InterPro" id="IPR020904">
    <property type="entry name" value="Sc_DH/Rdtase_CS"/>
</dbReference>
<dbReference type="CDD" id="cd05233">
    <property type="entry name" value="SDR_c"/>
    <property type="match status" value="1"/>
</dbReference>
<dbReference type="RefSeq" id="WP_090932118.1">
    <property type="nucleotide sequence ID" value="NZ_FOTS01000002.1"/>
</dbReference>
<dbReference type="PANTHER" id="PTHR42760">
    <property type="entry name" value="SHORT-CHAIN DEHYDROGENASES/REDUCTASES FAMILY MEMBER"/>
    <property type="match status" value="1"/>
</dbReference>
<evidence type="ECO:0000313" key="4">
    <source>
        <dbReference type="Proteomes" id="UP000199520"/>
    </source>
</evidence>
<reference evidence="4" key="1">
    <citation type="submission" date="2016-10" db="EMBL/GenBank/DDBJ databases">
        <authorList>
            <person name="Varghese N."/>
            <person name="Submissions S."/>
        </authorList>
    </citation>
    <scope>NUCLEOTIDE SEQUENCE [LARGE SCALE GENOMIC DNA]</scope>
    <source>
        <strain evidence="4">DSM 13327</strain>
    </source>
</reference>
<dbReference type="InterPro" id="IPR002347">
    <property type="entry name" value="SDR_fam"/>
</dbReference>
<dbReference type="FunFam" id="3.40.50.720:FF:000084">
    <property type="entry name" value="Short-chain dehydrogenase reductase"/>
    <property type="match status" value="1"/>
</dbReference>
<dbReference type="PRINTS" id="PR00081">
    <property type="entry name" value="GDHRDH"/>
</dbReference>
<dbReference type="PANTHER" id="PTHR42760:SF105">
    <property type="entry name" value="SORBITOL-6-PHOSPHATE 2-DEHYDROGENASE"/>
    <property type="match status" value="1"/>
</dbReference>
<dbReference type="EMBL" id="FOTS01000002">
    <property type="protein sequence ID" value="SFL34828.1"/>
    <property type="molecule type" value="Genomic_DNA"/>
</dbReference>
<protein>
    <submittedName>
        <fullName evidence="3">NAD(P)-dependent dehydrogenase, short-chain alcohol dehydrogenase family</fullName>
    </submittedName>
</protein>